<accession>A0A5B0BBR3</accession>
<keyword evidence="2 4" id="KW-0238">DNA-binding</keyword>
<dbReference type="InterPro" id="IPR001647">
    <property type="entry name" value="HTH_TetR"/>
</dbReference>
<reference evidence="6 7" key="1">
    <citation type="submission" date="2019-05" db="EMBL/GenBank/DDBJ databases">
        <authorList>
            <person name="Hariharan J."/>
            <person name="Choudoir M.J."/>
            <person name="Diebold P."/>
            <person name="Panke-Buisse K."/>
            <person name="Buckley D.H."/>
        </authorList>
    </citation>
    <scope>NUCLEOTIDE SEQUENCE [LARGE SCALE GENOMIC DNA]</scope>
    <source>
        <strain evidence="6 7">SUN51</strain>
    </source>
</reference>
<dbReference type="SUPFAM" id="SSF46689">
    <property type="entry name" value="Homeodomain-like"/>
    <property type="match status" value="1"/>
</dbReference>
<keyword evidence="7" id="KW-1185">Reference proteome</keyword>
<keyword evidence="1" id="KW-0805">Transcription regulation</keyword>
<sequence>MAKSSSDPVDPRVARTRRDVIAASAASLLEEGWGATTHAEVARRAGYSKATVYAHWPTTVDLMRDAIARICEDATLPPAGGNLHEDLHVALSALAQTLSEGRYDRLMAGVIERAAQDQGARDLRDRLYETATTGIRGVLTAGLRPDDVEPCLAMLVGAVLVRATYEGEAVTSEFITDIIDRTLARVELTAGH</sequence>
<dbReference type="PANTHER" id="PTHR30055">
    <property type="entry name" value="HTH-TYPE TRANSCRIPTIONAL REGULATOR RUTR"/>
    <property type="match status" value="1"/>
</dbReference>
<keyword evidence="3" id="KW-0804">Transcription</keyword>
<dbReference type="InterPro" id="IPR011075">
    <property type="entry name" value="TetR_C"/>
</dbReference>
<gene>
    <name evidence="6" type="ORF">FGF04_12805</name>
</gene>
<dbReference type="Pfam" id="PF00440">
    <property type="entry name" value="TetR_N"/>
    <property type="match status" value="1"/>
</dbReference>
<evidence type="ECO:0000256" key="2">
    <source>
        <dbReference type="ARBA" id="ARBA00023125"/>
    </source>
</evidence>
<dbReference type="AlphaFoldDB" id="A0A5B0BBR3"/>
<dbReference type="InterPro" id="IPR036271">
    <property type="entry name" value="Tet_transcr_reg_TetR-rel_C_sf"/>
</dbReference>
<proteinExistence type="predicted"/>
<evidence type="ECO:0000256" key="1">
    <source>
        <dbReference type="ARBA" id="ARBA00023015"/>
    </source>
</evidence>
<dbReference type="GO" id="GO:0000976">
    <property type="term" value="F:transcription cis-regulatory region binding"/>
    <property type="evidence" value="ECO:0007669"/>
    <property type="project" value="TreeGrafter"/>
</dbReference>
<evidence type="ECO:0000313" key="7">
    <source>
        <dbReference type="Proteomes" id="UP000324965"/>
    </source>
</evidence>
<dbReference type="GO" id="GO:0003700">
    <property type="term" value="F:DNA-binding transcription factor activity"/>
    <property type="evidence" value="ECO:0007669"/>
    <property type="project" value="TreeGrafter"/>
</dbReference>
<protein>
    <submittedName>
        <fullName evidence="6">TetR/AcrR family transcriptional regulator</fullName>
    </submittedName>
</protein>
<dbReference type="Gene3D" id="1.10.357.10">
    <property type="entry name" value="Tetracycline Repressor, domain 2"/>
    <property type="match status" value="1"/>
</dbReference>
<dbReference type="OrthoDB" id="9796019at2"/>
<dbReference type="EMBL" id="VDFC01000039">
    <property type="protein sequence ID" value="KAA0938722.1"/>
    <property type="molecule type" value="Genomic_DNA"/>
</dbReference>
<dbReference type="Gene3D" id="1.10.10.60">
    <property type="entry name" value="Homeodomain-like"/>
    <property type="match status" value="1"/>
</dbReference>
<dbReference type="Proteomes" id="UP000324965">
    <property type="component" value="Unassembled WGS sequence"/>
</dbReference>
<feature type="DNA-binding region" description="H-T-H motif" evidence="4">
    <location>
        <begin position="37"/>
        <end position="56"/>
    </location>
</feature>
<evidence type="ECO:0000256" key="4">
    <source>
        <dbReference type="PROSITE-ProRule" id="PRU00335"/>
    </source>
</evidence>
<evidence type="ECO:0000313" key="6">
    <source>
        <dbReference type="EMBL" id="KAA0938722.1"/>
    </source>
</evidence>
<evidence type="ECO:0000259" key="5">
    <source>
        <dbReference type="PROSITE" id="PS50977"/>
    </source>
</evidence>
<evidence type="ECO:0000256" key="3">
    <source>
        <dbReference type="ARBA" id="ARBA00023163"/>
    </source>
</evidence>
<dbReference type="SUPFAM" id="SSF48498">
    <property type="entry name" value="Tetracyclin repressor-like, C-terminal domain"/>
    <property type="match status" value="1"/>
</dbReference>
<organism evidence="6 7">
    <name type="scientific">Streptomyces apricus</name>
    <dbReference type="NCBI Taxonomy" id="1828112"/>
    <lineage>
        <taxon>Bacteria</taxon>
        <taxon>Bacillati</taxon>
        <taxon>Actinomycetota</taxon>
        <taxon>Actinomycetes</taxon>
        <taxon>Kitasatosporales</taxon>
        <taxon>Streptomycetaceae</taxon>
        <taxon>Streptomyces</taxon>
    </lineage>
</organism>
<feature type="domain" description="HTH tetR-type" evidence="5">
    <location>
        <begin position="14"/>
        <end position="74"/>
    </location>
</feature>
<dbReference type="PROSITE" id="PS50977">
    <property type="entry name" value="HTH_TETR_2"/>
    <property type="match status" value="1"/>
</dbReference>
<dbReference type="InterPro" id="IPR009057">
    <property type="entry name" value="Homeodomain-like_sf"/>
</dbReference>
<dbReference type="Pfam" id="PF16859">
    <property type="entry name" value="TetR_C_11"/>
    <property type="match status" value="1"/>
</dbReference>
<name>A0A5B0BBR3_9ACTN</name>
<comment type="caution">
    <text evidence="6">The sequence shown here is derived from an EMBL/GenBank/DDBJ whole genome shotgun (WGS) entry which is preliminary data.</text>
</comment>
<dbReference type="PANTHER" id="PTHR30055:SF148">
    <property type="entry name" value="TETR-FAMILY TRANSCRIPTIONAL REGULATOR"/>
    <property type="match status" value="1"/>
</dbReference>
<dbReference type="InterPro" id="IPR050109">
    <property type="entry name" value="HTH-type_TetR-like_transc_reg"/>
</dbReference>